<proteinExistence type="predicted"/>
<keyword evidence="2" id="KW-1185">Reference proteome</keyword>
<accession>A0A8S1HJG7</accession>
<gene>
    <name evidence="1" type="ORF">CAUJ_LOCUS12048</name>
</gene>
<reference evidence="1" key="1">
    <citation type="submission" date="2020-10" db="EMBL/GenBank/DDBJ databases">
        <authorList>
            <person name="Kikuchi T."/>
        </authorList>
    </citation>
    <scope>NUCLEOTIDE SEQUENCE</scope>
    <source>
        <strain evidence="1">NKZ352</strain>
    </source>
</reference>
<dbReference type="EMBL" id="CAJGYM010000067">
    <property type="protein sequence ID" value="CAD6196133.1"/>
    <property type="molecule type" value="Genomic_DNA"/>
</dbReference>
<protein>
    <submittedName>
        <fullName evidence="1">Uncharacterized protein</fullName>
    </submittedName>
</protein>
<evidence type="ECO:0000313" key="2">
    <source>
        <dbReference type="Proteomes" id="UP000835052"/>
    </source>
</evidence>
<name>A0A8S1HJG7_9PELO</name>
<sequence>MSNRSRRQGSSYLRSDPRRRCLCEGRPVTLPASRPFPRSGPARAHAGFFLEIRSKARARPHGLTHKPGVVDVPQVEISWNDTPLFRFVR</sequence>
<organism evidence="1 2">
    <name type="scientific">Caenorhabditis auriculariae</name>
    <dbReference type="NCBI Taxonomy" id="2777116"/>
    <lineage>
        <taxon>Eukaryota</taxon>
        <taxon>Metazoa</taxon>
        <taxon>Ecdysozoa</taxon>
        <taxon>Nematoda</taxon>
        <taxon>Chromadorea</taxon>
        <taxon>Rhabditida</taxon>
        <taxon>Rhabditina</taxon>
        <taxon>Rhabditomorpha</taxon>
        <taxon>Rhabditoidea</taxon>
        <taxon>Rhabditidae</taxon>
        <taxon>Peloderinae</taxon>
        <taxon>Caenorhabditis</taxon>
    </lineage>
</organism>
<dbReference type="AlphaFoldDB" id="A0A8S1HJG7"/>
<comment type="caution">
    <text evidence="1">The sequence shown here is derived from an EMBL/GenBank/DDBJ whole genome shotgun (WGS) entry which is preliminary data.</text>
</comment>
<dbReference type="Proteomes" id="UP000835052">
    <property type="component" value="Unassembled WGS sequence"/>
</dbReference>
<evidence type="ECO:0000313" key="1">
    <source>
        <dbReference type="EMBL" id="CAD6196133.1"/>
    </source>
</evidence>